<organism evidence="3 4">
    <name type="scientific">Steinernema glaseri</name>
    <dbReference type="NCBI Taxonomy" id="37863"/>
    <lineage>
        <taxon>Eukaryota</taxon>
        <taxon>Metazoa</taxon>
        <taxon>Ecdysozoa</taxon>
        <taxon>Nematoda</taxon>
        <taxon>Chromadorea</taxon>
        <taxon>Rhabditida</taxon>
        <taxon>Tylenchina</taxon>
        <taxon>Panagrolaimomorpha</taxon>
        <taxon>Strongyloidoidea</taxon>
        <taxon>Steinernematidae</taxon>
        <taxon>Steinernema</taxon>
    </lineage>
</organism>
<accession>A0A1I8A0L2</accession>
<feature type="region of interest" description="Disordered" evidence="2">
    <location>
        <begin position="293"/>
        <end position="337"/>
    </location>
</feature>
<evidence type="ECO:0000256" key="1">
    <source>
        <dbReference type="SAM" id="Coils"/>
    </source>
</evidence>
<protein>
    <submittedName>
        <fullName evidence="4">Uncharacterized protein</fullName>
    </submittedName>
</protein>
<feature type="region of interest" description="Disordered" evidence="2">
    <location>
        <begin position="1"/>
        <end position="37"/>
    </location>
</feature>
<feature type="coiled-coil region" evidence="1">
    <location>
        <begin position="123"/>
        <end position="150"/>
    </location>
</feature>
<evidence type="ECO:0000256" key="2">
    <source>
        <dbReference type="SAM" id="MobiDB-lite"/>
    </source>
</evidence>
<evidence type="ECO:0000313" key="3">
    <source>
        <dbReference type="Proteomes" id="UP000095287"/>
    </source>
</evidence>
<dbReference type="Proteomes" id="UP000095287">
    <property type="component" value="Unplaced"/>
</dbReference>
<sequence length="387" mass="44144">MDSGSINMNENGDDEHSNVNTPQTSPSSSHSVDSVESKILKREHSELTEKYGLVQRENERNLRRLQEAEATLQIIYYHFEVFNENNLHLKDPNVIVEKQREFLAEAKEIYSKHTNGKGNVATYKKIVDENQKLRERVRELELRLKQCSYAPCNTPSTPPSGASKIETRVEHVEHDLRVSLNRITSLDEVQKQNRVMLESFQHEQSMMTNRIQNLEASWNVVTERFSKSYGVFQLMDLLKHFPQYMQHMQQHMHHMQQQPPQPQMPNPKNIQHTGIVPPPQYAGTIAQAQMAVPNSTAAPTAAQCRKRRQSQPPALAPQPPLRPALPETPPARFPIIPGPQTSFRTPITMAMNPLAAMPPQWPPNWNGEMMAGMVQPQVPQSQVPQSQ</sequence>
<dbReference type="AlphaFoldDB" id="A0A1I8A0L2"/>
<feature type="compositionally biased region" description="Polar residues" evidence="2">
    <location>
        <begin position="1"/>
        <end position="10"/>
    </location>
</feature>
<evidence type="ECO:0000313" key="4">
    <source>
        <dbReference type="WBParaSite" id="L893_g31670.t1"/>
    </source>
</evidence>
<keyword evidence="3" id="KW-1185">Reference proteome</keyword>
<keyword evidence="1" id="KW-0175">Coiled coil</keyword>
<proteinExistence type="predicted"/>
<reference evidence="4" key="1">
    <citation type="submission" date="2016-11" db="UniProtKB">
        <authorList>
            <consortium name="WormBaseParasite"/>
        </authorList>
    </citation>
    <scope>IDENTIFICATION</scope>
</reference>
<name>A0A1I8A0L2_9BILA</name>
<feature type="compositionally biased region" description="Pro residues" evidence="2">
    <location>
        <begin position="314"/>
        <end position="332"/>
    </location>
</feature>
<dbReference type="WBParaSite" id="L893_g31670.t1">
    <property type="protein sequence ID" value="L893_g31670.t1"/>
    <property type="gene ID" value="L893_g31670"/>
</dbReference>